<organism evidence="1 2">
    <name type="scientific">Lactuca virosa</name>
    <dbReference type="NCBI Taxonomy" id="75947"/>
    <lineage>
        <taxon>Eukaryota</taxon>
        <taxon>Viridiplantae</taxon>
        <taxon>Streptophyta</taxon>
        <taxon>Embryophyta</taxon>
        <taxon>Tracheophyta</taxon>
        <taxon>Spermatophyta</taxon>
        <taxon>Magnoliopsida</taxon>
        <taxon>eudicotyledons</taxon>
        <taxon>Gunneridae</taxon>
        <taxon>Pentapetalae</taxon>
        <taxon>asterids</taxon>
        <taxon>campanulids</taxon>
        <taxon>Asterales</taxon>
        <taxon>Asteraceae</taxon>
        <taxon>Cichorioideae</taxon>
        <taxon>Cichorieae</taxon>
        <taxon>Lactucinae</taxon>
        <taxon>Lactuca</taxon>
    </lineage>
</organism>
<sequence length="76" mass="8203">MMQKIVIKMQPKCGRCRTKAMMIAAKASGSCVSSVELQGENKNQMVVIGDGIDAAALTSSVRKKIKNASLEMVQQM</sequence>
<keyword evidence="2" id="KW-1185">Reference proteome</keyword>
<evidence type="ECO:0000313" key="2">
    <source>
        <dbReference type="Proteomes" id="UP001157418"/>
    </source>
</evidence>
<evidence type="ECO:0008006" key="3">
    <source>
        <dbReference type="Google" id="ProtNLM"/>
    </source>
</evidence>
<evidence type="ECO:0000313" key="1">
    <source>
        <dbReference type="EMBL" id="CAH1444318.1"/>
    </source>
</evidence>
<protein>
    <recommendedName>
        <fullName evidence="3">HMA domain-containing protein</fullName>
    </recommendedName>
</protein>
<reference evidence="1 2" key="1">
    <citation type="submission" date="2022-01" db="EMBL/GenBank/DDBJ databases">
        <authorList>
            <person name="Xiong W."/>
            <person name="Schranz E."/>
        </authorList>
    </citation>
    <scope>NUCLEOTIDE SEQUENCE [LARGE SCALE GENOMIC DNA]</scope>
</reference>
<dbReference type="AlphaFoldDB" id="A0AAU9P308"/>
<dbReference type="PANTHER" id="PTHR46932:SF12">
    <property type="entry name" value="HEAVY METAL-ASSOCIATED ISOPRENYLATED PLANT PROTEIN 47"/>
    <property type="match status" value="1"/>
</dbReference>
<dbReference type="Proteomes" id="UP001157418">
    <property type="component" value="Unassembled WGS sequence"/>
</dbReference>
<gene>
    <name evidence="1" type="ORF">LVIROSA_LOCUS30167</name>
</gene>
<proteinExistence type="predicted"/>
<dbReference type="InterPro" id="IPR042885">
    <property type="entry name" value="HIPP47/16"/>
</dbReference>
<comment type="caution">
    <text evidence="1">The sequence shown here is derived from an EMBL/GenBank/DDBJ whole genome shotgun (WGS) entry which is preliminary data.</text>
</comment>
<dbReference type="PANTHER" id="PTHR46932">
    <property type="entry name" value="HEAVY METAL-ASSOCIATED ISOPRENYLATED PLANT PROTEIN 47"/>
    <property type="match status" value="1"/>
</dbReference>
<dbReference type="Gene3D" id="3.30.70.100">
    <property type="match status" value="1"/>
</dbReference>
<name>A0AAU9P308_9ASTR</name>
<dbReference type="EMBL" id="CAKMRJ010005523">
    <property type="protein sequence ID" value="CAH1444318.1"/>
    <property type="molecule type" value="Genomic_DNA"/>
</dbReference>
<accession>A0AAU9P308</accession>